<dbReference type="EMBL" id="JBFNQD010000008">
    <property type="protein sequence ID" value="MEW9308304.1"/>
    <property type="molecule type" value="Genomic_DNA"/>
</dbReference>
<reference evidence="3 4" key="1">
    <citation type="submission" date="2024-07" db="EMBL/GenBank/DDBJ databases">
        <title>Description of Labrys sedimenti sp. nov., isolated from a diclofenac-degrading enrichment culture.</title>
        <authorList>
            <person name="Tancsics A."/>
            <person name="Csepanyi A."/>
        </authorList>
    </citation>
    <scope>NUCLEOTIDE SEQUENCE [LARGE SCALE GENOMIC DNA]</scope>
    <source>
        <strain evidence="3 4">LMG 23578</strain>
    </source>
</reference>
<feature type="region of interest" description="Disordered" evidence="1">
    <location>
        <begin position="174"/>
        <end position="268"/>
    </location>
</feature>
<feature type="compositionally biased region" description="Low complexity" evidence="1">
    <location>
        <begin position="176"/>
        <end position="188"/>
    </location>
</feature>
<evidence type="ECO:0000256" key="2">
    <source>
        <dbReference type="SAM" id="Phobius"/>
    </source>
</evidence>
<feature type="compositionally biased region" description="Acidic residues" evidence="1">
    <location>
        <begin position="91"/>
        <end position="105"/>
    </location>
</feature>
<evidence type="ECO:0000313" key="4">
    <source>
        <dbReference type="Proteomes" id="UP001555786"/>
    </source>
</evidence>
<comment type="caution">
    <text evidence="3">The sequence shown here is derived from an EMBL/GenBank/DDBJ whole genome shotgun (WGS) entry which is preliminary data.</text>
</comment>
<keyword evidence="4" id="KW-1185">Reference proteome</keyword>
<sequence>MSTDYFPPIQRAVQGLSPNTQETRQALYEKARSALLRQLNAADPALTEGQIARERNLLEEAIRRVEHHYDEAEFTPEPVVSERPAAPQSQSDDEPANGDATDDEASTSASPRSNGLPAFAERRAEKRRPQAPRRTRSNGNLRRYAIMAATAAVIIGGGAATALYLRGSDDSPVLMPQQATAPQTTAKPAPEPGKLNDRLGGTPGTPQTEVATGNPPPPAPSPAPPEPAAPAPQAPSAPAPLLPSTQSEAPEGQRARLMEEDPSAPMKGRLFEGTVNWRTESQASGTNGPLDTVVVGEINVPDRKMKVLLTLRHNSDRSLPANYLLNIQMSVPADYPSGAVGDVKSVNVKSDPQVPGLQLDGALMKVTTGVFLMGLLDPPDEKGRNAKMLQANQWFDLVFTFANGRNAVFTFEKGPTGEKAFNDAMAAWNADAAAAQ</sequence>
<keyword evidence="2" id="KW-0472">Membrane</keyword>
<proteinExistence type="predicted"/>
<feature type="transmembrane region" description="Helical" evidence="2">
    <location>
        <begin position="144"/>
        <end position="165"/>
    </location>
</feature>
<evidence type="ECO:0000313" key="3">
    <source>
        <dbReference type="EMBL" id="MEW9308304.1"/>
    </source>
</evidence>
<feature type="region of interest" description="Disordered" evidence="1">
    <location>
        <begin position="69"/>
        <end position="139"/>
    </location>
</feature>
<feature type="region of interest" description="Disordered" evidence="1">
    <location>
        <begin position="1"/>
        <end position="21"/>
    </location>
</feature>
<keyword evidence="2" id="KW-1133">Transmembrane helix</keyword>
<dbReference type="Proteomes" id="UP001555786">
    <property type="component" value="Unassembled WGS sequence"/>
</dbReference>
<evidence type="ECO:0000256" key="1">
    <source>
        <dbReference type="SAM" id="MobiDB-lite"/>
    </source>
</evidence>
<accession>A0ABV3PRP7</accession>
<keyword evidence="2" id="KW-0812">Transmembrane</keyword>
<evidence type="ECO:0008006" key="5">
    <source>
        <dbReference type="Google" id="ProtNLM"/>
    </source>
</evidence>
<name>A0ABV3PRP7_9HYPH</name>
<dbReference type="RefSeq" id="WP_367625432.1">
    <property type="nucleotide sequence ID" value="NZ_JBFNQD010000008.1"/>
</dbReference>
<organism evidence="3 4">
    <name type="scientific">Labrys neptuniae</name>
    <dbReference type="NCBI Taxonomy" id="376174"/>
    <lineage>
        <taxon>Bacteria</taxon>
        <taxon>Pseudomonadati</taxon>
        <taxon>Pseudomonadota</taxon>
        <taxon>Alphaproteobacteria</taxon>
        <taxon>Hyphomicrobiales</taxon>
        <taxon>Xanthobacteraceae</taxon>
        <taxon>Labrys</taxon>
    </lineage>
</organism>
<feature type="compositionally biased region" description="Pro residues" evidence="1">
    <location>
        <begin position="214"/>
        <end position="241"/>
    </location>
</feature>
<gene>
    <name evidence="3" type="ORF">ABXS05_22305</name>
</gene>
<protein>
    <recommendedName>
        <fullName evidence="5">Transcriptional regulator</fullName>
    </recommendedName>
</protein>